<protein>
    <recommendedName>
        <fullName evidence="1">F-box domain-containing protein</fullName>
    </recommendedName>
</protein>
<evidence type="ECO:0000313" key="2">
    <source>
        <dbReference type="EMBL" id="KAF2704883.1"/>
    </source>
</evidence>
<keyword evidence="3" id="KW-1185">Reference proteome</keyword>
<dbReference type="InterPro" id="IPR001810">
    <property type="entry name" value="F-box_dom"/>
</dbReference>
<dbReference type="OrthoDB" id="5985073at2759"/>
<dbReference type="EMBL" id="MU005781">
    <property type="protein sequence ID" value="KAF2704883.1"/>
    <property type="molecule type" value="Genomic_DNA"/>
</dbReference>
<feature type="domain" description="F-box" evidence="1">
    <location>
        <begin position="1"/>
        <end position="45"/>
    </location>
</feature>
<accession>A0A6G1JX20</accession>
<dbReference type="SUPFAM" id="SSF81383">
    <property type="entry name" value="F-box domain"/>
    <property type="match status" value="1"/>
</dbReference>
<dbReference type="Proteomes" id="UP000799428">
    <property type="component" value="Unassembled WGS sequence"/>
</dbReference>
<sequence length="595" mass="68919">MENLPPELIDRITFYLEPEDLKQTLVVSRIFQDAAERHSGAFNAFRFTCDDHEPSKFPDAFKETKDGRDNWTKFLEIYSGRRLRYLRYVEVHTSFPPLKCTENDPEEWPCRESRDELRVKDEDFTKQIKRVFETLKALEDHGGQAHSTRKIELTIFTPFRWVDDVFCRHHVSSAWRVHLLRPEELPELPYVHSFSICNPEDISYTNYGLLRKGRFWSPSRLDYRVLIDIASRLPNLQYLGCRLGIQEGRLTDENPARKHFEHDYEACARDSRHDFAKALESVKIPASLKYAQLDFVTNSPQHTNEERGKAPNFLIGQIPQDPFSTNLRIFASNLRHLDIRLMADSSLFWPAHGSVSWPNLEHLNITFHTTTPSGSWYFRGLPGAAEVEDEDGYEVTDDMYPPLESNTSHDLRWHRHDSLNHQPHYVEQFQIIPREETLHPFLAAFAKSASNMHALKSASLSALLDDLDDEVWGVAYSQPGEFATLWGPQRNERSSARELWWSVGAWRPDASLHELFQGIGAAKHGGDMTEYWNFRYYGGDMLLGPEVFKLSLAALPRSDRVYSRMSCVKDYCCPSGCCRPPLRDRIIRFESSASL</sequence>
<organism evidence="2 3">
    <name type="scientific">Pleomassaria siparia CBS 279.74</name>
    <dbReference type="NCBI Taxonomy" id="1314801"/>
    <lineage>
        <taxon>Eukaryota</taxon>
        <taxon>Fungi</taxon>
        <taxon>Dikarya</taxon>
        <taxon>Ascomycota</taxon>
        <taxon>Pezizomycotina</taxon>
        <taxon>Dothideomycetes</taxon>
        <taxon>Pleosporomycetidae</taxon>
        <taxon>Pleosporales</taxon>
        <taxon>Pleomassariaceae</taxon>
        <taxon>Pleomassaria</taxon>
    </lineage>
</organism>
<gene>
    <name evidence="2" type="ORF">K504DRAFT_461134</name>
</gene>
<name>A0A6G1JX20_9PLEO</name>
<evidence type="ECO:0000259" key="1">
    <source>
        <dbReference type="PROSITE" id="PS50181"/>
    </source>
</evidence>
<evidence type="ECO:0000313" key="3">
    <source>
        <dbReference type="Proteomes" id="UP000799428"/>
    </source>
</evidence>
<dbReference type="PROSITE" id="PS50181">
    <property type="entry name" value="FBOX"/>
    <property type="match status" value="1"/>
</dbReference>
<reference evidence="2" key="1">
    <citation type="journal article" date="2020" name="Stud. Mycol.">
        <title>101 Dothideomycetes genomes: a test case for predicting lifestyles and emergence of pathogens.</title>
        <authorList>
            <person name="Haridas S."/>
            <person name="Albert R."/>
            <person name="Binder M."/>
            <person name="Bloem J."/>
            <person name="Labutti K."/>
            <person name="Salamov A."/>
            <person name="Andreopoulos B."/>
            <person name="Baker S."/>
            <person name="Barry K."/>
            <person name="Bills G."/>
            <person name="Bluhm B."/>
            <person name="Cannon C."/>
            <person name="Castanera R."/>
            <person name="Culley D."/>
            <person name="Daum C."/>
            <person name="Ezra D."/>
            <person name="Gonzalez J."/>
            <person name="Henrissat B."/>
            <person name="Kuo A."/>
            <person name="Liang C."/>
            <person name="Lipzen A."/>
            <person name="Lutzoni F."/>
            <person name="Magnuson J."/>
            <person name="Mondo S."/>
            <person name="Nolan M."/>
            <person name="Ohm R."/>
            <person name="Pangilinan J."/>
            <person name="Park H.-J."/>
            <person name="Ramirez L."/>
            <person name="Alfaro M."/>
            <person name="Sun H."/>
            <person name="Tritt A."/>
            <person name="Yoshinaga Y."/>
            <person name="Zwiers L.-H."/>
            <person name="Turgeon B."/>
            <person name="Goodwin S."/>
            <person name="Spatafora J."/>
            <person name="Crous P."/>
            <person name="Grigoriev I."/>
        </authorList>
    </citation>
    <scope>NUCLEOTIDE SEQUENCE</scope>
    <source>
        <strain evidence="2">CBS 279.74</strain>
    </source>
</reference>
<dbReference type="AlphaFoldDB" id="A0A6G1JX20"/>
<dbReference type="InterPro" id="IPR036047">
    <property type="entry name" value="F-box-like_dom_sf"/>
</dbReference>
<proteinExistence type="predicted"/>